<organism evidence="1 2">
    <name type="scientific">Acinetobacter proteolyticus</name>
    <dbReference type="NCBI Taxonomy" id="1776741"/>
    <lineage>
        <taxon>Bacteria</taxon>
        <taxon>Pseudomonadati</taxon>
        <taxon>Pseudomonadota</taxon>
        <taxon>Gammaproteobacteria</taxon>
        <taxon>Moraxellales</taxon>
        <taxon>Moraxellaceae</taxon>
        <taxon>Acinetobacter</taxon>
    </lineage>
</organism>
<name>A0A653JZU5_9GAMM</name>
<gene>
    <name evidence="1" type="ORF">ACI8B_100116</name>
</gene>
<reference evidence="1 2" key="1">
    <citation type="submission" date="2019-10" db="EMBL/GenBank/DDBJ databases">
        <authorList>
            <person name="Karimi E."/>
        </authorList>
    </citation>
    <scope>NUCLEOTIDE SEQUENCE [LARGE SCALE GENOMIC DNA]</scope>
    <source>
        <strain evidence="1">Acinetobacter sp. 8BE</strain>
    </source>
</reference>
<sequence>MARASCVILAKPCADWAFNVALSAPAMSAKDAQPEIVITVTAQRLKANFFILILSKSVSYEYSRDQGGL</sequence>
<protein>
    <submittedName>
        <fullName evidence="1">Uncharacterized protein</fullName>
    </submittedName>
</protein>
<evidence type="ECO:0000313" key="1">
    <source>
        <dbReference type="EMBL" id="VXA53874.1"/>
    </source>
</evidence>
<accession>A0A653JZU5</accession>
<dbReference type="EMBL" id="CABWKZ010000002">
    <property type="protein sequence ID" value="VXA53874.1"/>
    <property type="molecule type" value="Genomic_DNA"/>
</dbReference>
<dbReference type="Proteomes" id="UP000430404">
    <property type="component" value="Unassembled WGS sequence"/>
</dbReference>
<evidence type="ECO:0000313" key="2">
    <source>
        <dbReference type="Proteomes" id="UP000430404"/>
    </source>
</evidence>
<proteinExistence type="predicted"/>
<dbReference type="AlphaFoldDB" id="A0A653JZU5"/>